<feature type="compositionally biased region" description="Acidic residues" evidence="1">
    <location>
        <begin position="70"/>
        <end position="91"/>
    </location>
</feature>
<reference evidence="3" key="1">
    <citation type="submission" date="2022-11" db="UniProtKB">
        <authorList>
            <consortium name="WormBaseParasite"/>
        </authorList>
    </citation>
    <scope>IDENTIFICATION</scope>
</reference>
<dbReference type="WBParaSite" id="Gr19_v10_g12930.t1">
    <property type="protein sequence ID" value="Gr19_v10_g12930.t1"/>
    <property type="gene ID" value="Gr19_v10_g12930"/>
</dbReference>
<sequence length="253" mass="27533">MILDGVYLTTLNSKSQLHDSDDSANNIGYNIQQDNNQRQKFLCQSFIDDNDQSNGTNTTDDGTNTTDDGTNTDDDGTNTDDDGTNTDDDGTNNDYDGTNNDYDGTNTADDGTNNDYDGTNTADDGTNNDYDGTNTADDGTNTDNDGTNTDDDGTNTDNDGTNTDDDGTNTDNDGTNNDYNNDNHHTIWRGAVSASTASAGSTRRHKFAGDSASCWNKCNQQFITNTFAELYGSFAKFGSHSNVLRARKRRYWQ</sequence>
<evidence type="ECO:0000313" key="2">
    <source>
        <dbReference type="Proteomes" id="UP000887572"/>
    </source>
</evidence>
<name>A0A914H1Z5_GLORO</name>
<evidence type="ECO:0000313" key="3">
    <source>
        <dbReference type="WBParaSite" id="Gr19_v10_g12930.t1"/>
    </source>
</evidence>
<feature type="compositionally biased region" description="Low complexity" evidence="1">
    <location>
        <begin position="54"/>
        <end position="69"/>
    </location>
</feature>
<accession>A0A914H1Z5</accession>
<dbReference type="AlphaFoldDB" id="A0A914H1Z5"/>
<protein>
    <submittedName>
        <fullName evidence="3">Uncharacterized protein</fullName>
    </submittedName>
</protein>
<dbReference type="Proteomes" id="UP000887572">
    <property type="component" value="Unplaced"/>
</dbReference>
<keyword evidence="2" id="KW-1185">Reference proteome</keyword>
<feature type="compositionally biased region" description="Low complexity" evidence="1">
    <location>
        <begin position="92"/>
        <end position="147"/>
    </location>
</feature>
<feature type="compositionally biased region" description="Low complexity" evidence="1">
    <location>
        <begin position="169"/>
        <end position="180"/>
    </location>
</feature>
<proteinExistence type="predicted"/>
<organism evidence="2 3">
    <name type="scientific">Globodera rostochiensis</name>
    <name type="common">Golden nematode worm</name>
    <name type="synonym">Heterodera rostochiensis</name>
    <dbReference type="NCBI Taxonomy" id="31243"/>
    <lineage>
        <taxon>Eukaryota</taxon>
        <taxon>Metazoa</taxon>
        <taxon>Ecdysozoa</taxon>
        <taxon>Nematoda</taxon>
        <taxon>Chromadorea</taxon>
        <taxon>Rhabditida</taxon>
        <taxon>Tylenchina</taxon>
        <taxon>Tylenchomorpha</taxon>
        <taxon>Tylenchoidea</taxon>
        <taxon>Heteroderidae</taxon>
        <taxon>Heteroderinae</taxon>
        <taxon>Globodera</taxon>
    </lineage>
</organism>
<evidence type="ECO:0000256" key="1">
    <source>
        <dbReference type="SAM" id="MobiDB-lite"/>
    </source>
</evidence>
<feature type="region of interest" description="Disordered" evidence="1">
    <location>
        <begin position="47"/>
        <end position="184"/>
    </location>
</feature>